<evidence type="ECO:0000256" key="2">
    <source>
        <dbReference type="ARBA" id="ARBA00034247"/>
    </source>
</evidence>
<keyword evidence="4" id="KW-0732">Signal</keyword>
<feature type="domain" description="GGDEF" evidence="5">
    <location>
        <begin position="504"/>
        <end position="641"/>
    </location>
</feature>
<organism evidence="6 7">
    <name type="scientific">Telluria mixta</name>
    <dbReference type="NCBI Taxonomy" id="34071"/>
    <lineage>
        <taxon>Bacteria</taxon>
        <taxon>Pseudomonadati</taxon>
        <taxon>Pseudomonadota</taxon>
        <taxon>Betaproteobacteria</taxon>
        <taxon>Burkholderiales</taxon>
        <taxon>Oxalobacteraceae</taxon>
        <taxon>Telluria group</taxon>
        <taxon>Telluria</taxon>
    </lineage>
</organism>
<keyword evidence="3" id="KW-0472">Membrane</keyword>
<dbReference type="Gene3D" id="3.30.70.270">
    <property type="match status" value="1"/>
</dbReference>
<evidence type="ECO:0000256" key="1">
    <source>
        <dbReference type="ARBA" id="ARBA00012528"/>
    </source>
</evidence>
<evidence type="ECO:0000256" key="4">
    <source>
        <dbReference type="SAM" id="SignalP"/>
    </source>
</evidence>
<gene>
    <name evidence="6" type="ORF">NX786_31500</name>
</gene>
<feature type="chain" id="PRO_5045052505" description="diguanylate cyclase" evidence="4">
    <location>
        <begin position="29"/>
        <end position="685"/>
    </location>
</feature>
<keyword evidence="6" id="KW-0808">Transferase</keyword>
<dbReference type="InterPro" id="IPR011990">
    <property type="entry name" value="TPR-like_helical_dom_sf"/>
</dbReference>
<protein>
    <recommendedName>
        <fullName evidence="1">diguanylate cyclase</fullName>
        <ecNumber evidence="1">2.7.7.65</ecNumber>
    </recommendedName>
</protein>
<evidence type="ECO:0000313" key="6">
    <source>
        <dbReference type="EMBL" id="MCS0633872.1"/>
    </source>
</evidence>
<dbReference type="GO" id="GO:0052621">
    <property type="term" value="F:diguanylate cyclase activity"/>
    <property type="evidence" value="ECO:0007669"/>
    <property type="project" value="UniProtKB-EC"/>
</dbReference>
<dbReference type="Proteomes" id="UP001165263">
    <property type="component" value="Unassembled WGS sequence"/>
</dbReference>
<dbReference type="PANTHER" id="PTHR45138">
    <property type="entry name" value="REGULATORY COMPONENTS OF SENSORY TRANSDUCTION SYSTEM"/>
    <property type="match status" value="1"/>
</dbReference>
<comment type="catalytic activity">
    <reaction evidence="2">
        <text>2 GTP = 3',3'-c-di-GMP + 2 diphosphate</text>
        <dbReference type="Rhea" id="RHEA:24898"/>
        <dbReference type="ChEBI" id="CHEBI:33019"/>
        <dbReference type="ChEBI" id="CHEBI:37565"/>
        <dbReference type="ChEBI" id="CHEBI:58805"/>
        <dbReference type="EC" id="2.7.7.65"/>
    </reaction>
</comment>
<dbReference type="SMART" id="SM00267">
    <property type="entry name" value="GGDEF"/>
    <property type="match status" value="1"/>
</dbReference>
<dbReference type="Pfam" id="PF00990">
    <property type="entry name" value="GGDEF"/>
    <property type="match status" value="1"/>
</dbReference>
<dbReference type="NCBIfam" id="TIGR00254">
    <property type="entry name" value="GGDEF"/>
    <property type="match status" value="1"/>
</dbReference>
<evidence type="ECO:0000259" key="5">
    <source>
        <dbReference type="PROSITE" id="PS50887"/>
    </source>
</evidence>
<comment type="caution">
    <text evidence="6">The sequence shown here is derived from an EMBL/GenBank/DDBJ whole genome shotgun (WGS) entry which is preliminary data.</text>
</comment>
<evidence type="ECO:0000313" key="7">
    <source>
        <dbReference type="Proteomes" id="UP001165263"/>
    </source>
</evidence>
<dbReference type="InterPro" id="IPR043128">
    <property type="entry name" value="Rev_trsase/Diguanyl_cyclase"/>
</dbReference>
<sequence>MAFSVLSSSSMRAMCVAVVLLCPLVAHGNDTQARRLREVGAMARFVPDEASRRLRAMEWEMATAPASLRTDFLYHYSTAERGIGDLTHALTLADQLVTYGRRNHDNVALAKGLIGRANTLYLREELAASHATAFEAERVALTTDDVPTKVLATIAAGQSFQEEGNYPAALAKLHAAVDLARHIKDDAAPLASALHTLVQLYLNTGDFDKGWEAQREALAVARRMASPGYIATALGDEYALAVEQKAFARARRALFEELALERSIGARQMAATTLVNLSDCYLKEGRFHEAQTYAAQALEAALDARSNNDVATARVNLGQALLGQGHLAEGKRQFEAGLASYEKQGDKPELLAVLREYGYALEHAGDYKGAVDAYNRERKLSGEIFDEQRRKALMELQQKYEAENKQRRIDALRQENRATKAELDNRRLHQRIWWMLAIVFGLASVVVGLLYRKVRQANAELEERNQQLKRQSALDPLTLLYNRRHFQEFMGRAGNERRTGGDGTVGGLFLLDVDRFKDINDTLGHAAGDAVLKTVAHNLRLALRETDMIVRWGGEEFLVFVPAVAHDGLDEVALRILHGISSHAAEHRGTVVPVSVSVGFAPFPLALGATALTWEQVVNLADMALYRAKARGRNCACGVLGFPDGAPATLEPIERDLEEAWRQGWVDLSVVPGDVEYAMPVRSRA</sequence>
<dbReference type="PROSITE" id="PS50887">
    <property type="entry name" value="GGDEF"/>
    <property type="match status" value="1"/>
</dbReference>
<dbReference type="InterPro" id="IPR050469">
    <property type="entry name" value="Diguanylate_Cyclase"/>
</dbReference>
<dbReference type="SUPFAM" id="SSF48452">
    <property type="entry name" value="TPR-like"/>
    <property type="match status" value="2"/>
</dbReference>
<dbReference type="PANTHER" id="PTHR45138:SF9">
    <property type="entry name" value="DIGUANYLATE CYCLASE DGCM-RELATED"/>
    <property type="match status" value="1"/>
</dbReference>
<accession>A0ABT2C9N7</accession>
<feature type="signal peptide" evidence="4">
    <location>
        <begin position="1"/>
        <end position="28"/>
    </location>
</feature>
<dbReference type="EC" id="2.7.7.65" evidence="1"/>
<dbReference type="InterPro" id="IPR000160">
    <property type="entry name" value="GGDEF_dom"/>
</dbReference>
<proteinExistence type="predicted"/>
<keyword evidence="3" id="KW-1133">Transmembrane helix</keyword>
<dbReference type="Gene3D" id="1.25.40.10">
    <property type="entry name" value="Tetratricopeptide repeat domain"/>
    <property type="match status" value="1"/>
</dbReference>
<feature type="transmembrane region" description="Helical" evidence="3">
    <location>
        <begin position="432"/>
        <end position="451"/>
    </location>
</feature>
<dbReference type="InterPro" id="IPR029787">
    <property type="entry name" value="Nucleotide_cyclase"/>
</dbReference>
<evidence type="ECO:0000256" key="3">
    <source>
        <dbReference type="SAM" id="Phobius"/>
    </source>
</evidence>
<keyword evidence="6" id="KW-0548">Nucleotidyltransferase</keyword>
<dbReference type="Pfam" id="PF13424">
    <property type="entry name" value="TPR_12"/>
    <property type="match status" value="1"/>
</dbReference>
<keyword evidence="7" id="KW-1185">Reference proteome</keyword>
<dbReference type="SUPFAM" id="SSF55073">
    <property type="entry name" value="Nucleotide cyclase"/>
    <property type="match status" value="1"/>
</dbReference>
<name>A0ABT2C9N7_9BURK</name>
<reference evidence="6" key="1">
    <citation type="submission" date="2022-08" db="EMBL/GenBank/DDBJ databases">
        <title>Reclassification of Massilia species as members of the genera Telluria, Duganella, Pseudoduganella, Mokoshia gen. nov. and Zemynaea gen. nov. using orthogonal and non-orthogonal genome-based approaches.</title>
        <authorList>
            <person name="Bowman J.P."/>
        </authorList>
    </citation>
    <scope>NUCLEOTIDE SEQUENCE</scope>
    <source>
        <strain evidence="6">LMG 11547</strain>
    </source>
</reference>
<dbReference type="CDD" id="cd01949">
    <property type="entry name" value="GGDEF"/>
    <property type="match status" value="1"/>
</dbReference>
<dbReference type="EMBL" id="JANUHC010000018">
    <property type="protein sequence ID" value="MCS0633872.1"/>
    <property type="molecule type" value="Genomic_DNA"/>
</dbReference>
<dbReference type="RefSeq" id="WP_259452812.1">
    <property type="nucleotide sequence ID" value="NZ_JANUHC010000018.1"/>
</dbReference>
<keyword evidence="3" id="KW-0812">Transmembrane</keyword>